<dbReference type="Proteomes" id="UP000255425">
    <property type="component" value="Unassembled WGS sequence"/>
</dbReference>
<keyword evidence="5" id="KW-0472">Membrane</keyword>
<dbReference type="Pfam" id="PF10070">
    <property type="entry name" value="DabA"/>
    <property type="match status" value="1"/>
</dbReference>
<evidence type="ECO:0000256" key="2">
    <source>
        <dbReference type="ARBA" id="ARBA00022475"/>
    </source>
</evidence>
<dbReference type="EMBL" id="UHDZ01000001">
    <property type="protein sequence ID" value="SUM74440.1"/>
    <property type="molecule type" value="Genomic_DNA"/>
</dbReference>
<evidence type="ECO:0000256" key="5">
    <source>
        <dbReference type="ARBA" id="ARBA00023136"/>
    </source>
</evidence>
<organism evidence="6 7">
    <name type="scientific">Staphylococcus saccharolyticus</name>
    <dbReference type="NCBI Taxonomy" id="33028"/>
    <lineage>
        <taxon>Bacteria</taxon>
        <taxon>Bacillati</taxon>
        <taxon>Bacillota</taxon>
        <taxon>Bacilli</taxon>
        <taxon>Bacillales</taxon>
        <taxon>Staphylococcaceae</taxon>
        <taxon>Staphylococcus</taxon>
    </lineage>
</organism>
<gene>
    <name evidence="6" type="ORF">NCTC11807_02620</name>
</gene>
<keyword evidence="3" id="KW-0479">Metal-binding</keyword>
<keyword evidence="6" id="KW-0812">Transmembrane</keyword>
<dbReference type="GO" id="GO:0046872">
    <property type="term" value="F:metal ion binding"/>
    <property type="evidence" value="ECO:0007669"/>
    <property type="project" value="UniProtKB-KW"/>
</dbReference>
<keyword evidence="6" id="KW-0830">Ubiquinone</keyword>
<keyword evidence="2" id="KW-1003">Cell membrane</keyword>
<proteinExistence type="predicted"/>
<keyword evidence="7" id="KW-1185">Reference proteome</keyword>
<evidence type="ECO:0000256" key="3">
    <source>
        <dbReference type="ARBA" id="ARBA00022723"/>
    </source>
</evidence>
<protein>
    <submittedName>
        <fullName evidence="6">Putative transmembrane protein coupled to NADH-ubiquinone oxidoreductase chain 5</fullName>
    </submittedName>
</protein>
<evidence type="ECO:0000313" key="7">
    <source>
        <dbReference type="Proteomes" id="UP000255425"/>
    </source>
</evidence>
<reference evidence="6 7" key="1">
    <citation type="submission" date="2018-06" db="EMBL/GenBank/DDBJ databases">
        <authorList>
            <consortium name="Pathogen Informatics"/>
            <person name="Doyle S."/>
        </authorList>
    </citation>
    <scope>NUCLEOTIDE SEQUENCE [LARGE SCALE GENOMIC DNA]</scope>
    <source>
        <strain evidence="6 7">NCTC11807</strain>
    </source>
</reference>
<keyword evidence="4" id="KW-0862">Zinc</keyword>
<accession>A0A380HCG5</accession>
<dbReference type="PANTHER" id="PTHR38344">
    <property type="entry name" value="UPF0753 PROTEIN AQ_863"/>
    <property type="match status" value="1"/>
</dbReference>
<name>A0A380HCG5_9STAP</name>
<dbReference type="AlphaFoldDB" id="A0A380HCG5"/>
<sequence>MYGLPWQSVMAGDNEMYHAPIRLLIVIQAPDSHIQRLLNHNAHFRQKVAHQWVRLASIDENNNWKDW</sequence>
<evidence type="ECO:0000313" key="6">
    <source>
        <dbReference type="EMBL" id="SUM74440.1"/>
    </source>
</evidence>
<dbReference type="PANTHER" id="PTHR38344:SF1">
    <property type="entry name" value="INORGANIC CARBON TRANSPORTER SUBUNIT DABA-RELATED"/>
    <property type="match status" value="1"/>
</dbReference>
<dbReference type="InterPro" id="IPR018752">
    <property type="entry name" value="DabA"/>
</dbReference>
<evidence type="ECO:0000256" key="1">
    <source>
        <dbReference type="ARBA" id="ARBA00022448"/>
    </source>
</evidence>
<evidence type="ECO:0000256" key="4">
    <source>
        <dbReference type="ARBA" id="ARBA00022833"/>
    </source>
</evidence>
<keyword evidence="1" id="KW-0813">Transport</keyword>